<proteinExistence type="predicted"/>
<dbReference type="SUPFAM" id="SSF81383">
    <property type="entry name" value="F-box domain"/>
    <property type="match status" value="1"/>
</dbReference>
<dbReference type="Proteomes" id="UP000289738">
    <property type="component" value="Chromosome B07"/>
</dbReference>
<evidence type="ECO:0000313" key="2">
    <source>
        <dbReference type="Proteomes" id="UP000289738"/>
    </source>
</evidence>
<keyword evidence="2" id="KW-1185">Reference proteome</keyword>
<accession>A0A444YAL3</accession>
<dbReference type="InterPro" id="IPR036047">
    <property type="entry name" value="F-box-like_dom_sf"/>
</dbReference>
<evidence type="ECO:0000313" key="1">
    <source>
        <dbReference type="EMBL" id="RYQ98963.1"/>
    </source>
</evidence>
<dbReference type="EMBL" id="SDMP01000017">
    <property type="protein sequence ID" value="RYQ98963.1"/>
    <property type="molecule type" value="Genomic_DNA"/>
</dbReference>
<gene>
    <name evidence="1" type="ORF">Ahy_B07g086805</name>
</gene>
<comment type="caution">
    <text evidence="1">The sequence shown here is derived from an EMBL/GenBank/DDBJ whole genome shotgun (WGS) entry which is preliminary data.</text>
</comment>
<evidence type="ECO:0008006" key="3">
    <source>
        <dbReference type="Google" id="ProtNLM"/>
    </source>
</evidence>
<protein>
    <recommendedName>
        <fullName evidence="3">F-box domain-containing protein</fullName>
    </recommendedName>
</protein>
<organism evidence="1 2">
    <name type="scientific">Arachis hypogaea</name>
    <name type="common">Peanut</name>
    <dbReference type="NCBI Taxonomy" id="3818"/>
    <lineage>
        <taxon>Eukaryota</taxon>
        <taxon>Viridiplantae</taxon>
        <taxon>Streptophyta</taxon>
        <taxon>Embryophyta</taxon>
        <taxon>Tracheophyta</taxon>
        <taxon>Spermatophyta</taxon>
        <taxon>Magnoliopsida</taxon>
        <taxon>eudicotyledons</taxon>
        <taxon>Gunneridae</taxon>
        <taxon>Pentapetalae</taxon>
        <taxon>rosids</taxon>
        <taxon>fabids</taxon>
        <taxon>Fabales</taxon>
        <taxon>Fabaceae</taxon>
        <taxon>Papilionoideae</taxon>
        <taxon>50 kb inversion clade</taxon>
        <taxon>dalbergioids sensu lato</taxon>
        <taxon>Dalbergieae</taxon>
        <taxon>Pterocarpus clade</taxon>
        <taxon>Arachis</taxon>
    </lineage>
</organism>
<name>A0A444YAL3_ARAHY</name>
<reference evidence="1 2" key="1">
    <citation type="submission" date="2019-01" db="EMBL/GenBank/DDBJ databases">
        <title>Sequencing of cultivated peanut Arachis hypogaea provides insights into genome evolution and oil improvement.</title>
        <authorList>
            <person name="Chen X."/>
        </authorList>
    </citation>
    <scope>NUCLEOTIDE SEQUENCE [LARGE SCALE GENOMIC DNA]</scope>
    <source>
        <strain evidence="2">cv. Fuhuasheng</strain>
        <tissue evidence="1">Leaves</tissue>
    </source>
</reference>
<sequence length="297" mass="32957">MKDQHPLGSSRTSTAQIDDVFDGGHCRDETNSNLSMLPTDMILKIFLLSDGKTIGRGRCISRDWYNRLNRVYNTVTHLKSEGGKAAVLHLDNPLKEVDCGQLSLYVFDTRVDVPVAAPLDWTWFSLVGSAMGKLCARFSTDGRSSSPLGSLRSIIPDLGFDSYHFNHRDDWSTYAFVAVIGSDDYKILSLTKRHLATAGYDKQIFLSNAGAMEWGRHLFVGDPNLTNTSCVMFGLDLLGISHFIRGFDVFDPSLDAVVLEVQFHYVGLTDGVVRFVGRVRWAGIVSIKGCMEFSLSV</sequence>
<dbReference type="AlphaFoldDB" id="A0A444YAL3"/>